<reference evidence="1 2" key="1">
    <citation type="submission" date="2021-05" db="EMBL/GenBank/DDBJ databases">
        <title>Description of Cellulomonas sp. DKR-3 sp. nov.</title>
        <authorList>
            <person name="Dahal R.H."/>
            <person name="Chaudhary D.K."/>
        </authorList>
    </citation>
    <scope>NUCLEOTIDE SEQUENCE [LARGE SCALE GENOMIC DNA]</scope>
    <source>
        <strain evidence="1 2">DKR-3</strain>
    </source>
</reference>
<evidence type="ECO:0000313" key="2">
    <source>
        <dbReference type="Proteomes" id="UP000722125"/>
    </source>
</evidence>
<evidence type="ECO:0008006" key="3">
    <source>
        <dbReference type="Google" id="ProtNLM"/>
    </source>
</evidence>
<proteinExistence type="predicted"/>
<organism evidence="1 2">
    <name type="scientific">Cellulomonas fulva</name>
    <dbReference type="NCBI Taxonomy" id="2835530"/>
    <lineage>
        <taxon>Bacteria</taxon>
        <taxon>Bacillati</taxon>
        <taxon>Actinomycetota</taxon>
        <taxon>Actinomycetes</taxon>
        <taxon>Micrococcales</taxon>
        <taxon>Cellulomonadaceae</taxon>
        <taxon>Cellulomonas</taxon>
    </lineage>
</organism>
<sequence>MPRRPGSPDGTRAVPRPMVFRARDHPDDVVAAQVAAGKWRRVGTGTYVPAAIVDPRALAVARARGVHGRTVAPHAFSHETAAVLHGLALWSVGTLTHLKHAHRRSAHADPAIRHHRPLPADEQIVTILGMPVTDLRATAWDCAVSMPPLPALVVVDSALRAGVPRDDLTAIALAGRGRGSARGRLIIELADDGAESVRETMARFAFLRAGWPPPQTQVEVHTARGVVWADLGWPEWKVVVEYDGLDKYRGREREALLAEKLRREAFLEAGWRAVHLTVADSIAAIIGRTRRALPPGCLPPVRPVPLLSQARRAS</sequence>
<dbReference type="RefSeq" id="WP_214347696.1">
    <property type="nucleotide sequence ID" value="NZ_JAHBOH010000001.1"/>
</dbReference>
<evidence type="ECO:0000313" key="1">
    <source>
        <dbReference type="EMBL" id="MBT0993689.1"/>
    </source>
</evidence>
<accession>A0ABS5TX06</accession>
<dbReference type="EMBL" id="JAHBOH010000001">
    <property type="protein sequence ID" value="MBT0993689.1"/>
    <property type="molecule type" value="Genomic_DNA"/>
</dbReference>
<gene>
    <name evidence="1" type="ORF">KIN34_05240</name>
</gene>
<protein>
    <recommendedName>
        <fullName evidence="3">DUF559 domain-containing protein</fullName>
    </recommendedName>
</protein>
<dbReference type="Proteomes" id="UP000722125">
    <property type="component" value="Unassembled WGS sequence"/>
</dbReference>
<comment type="caution">
    <text evidence="1">The sequence shown here is derived from an EMBL/GenBank/DDBJ whole genome shotgun (WGS) entry which is preliminary data.</text>
</comment>
<name>A0ABS5TX06_9CELL</name>
<keyword evidence="2" id="KW-1185">Reference proteome</keyword>